<dbReference type="AlphaFoldDB" id="A0A8D8VAP1"/>
<dbReference type="EMBL" id="HBUF01359708">
    <property type="protein sequence ID" value="CAG6719999.1"/>
    <property type="molecule type" value="Transcribed_RNA"/>
</dbReference>
<reference evidence="2" key="1">
    <citation type="submission" date="2021-05" db="EMBL/GenBank/DDBJ databases">
        <authorList>
            <person name="Alioto T."/>
            <person name="Alioto T."/>
            <person name="Gomez Garrido J."/>
        </authorList>
    </citation>
    <scope>NUCLEOTIDE SEQUENCE</scope>
</reference>
<protein>
    <submittedName>
        <fullName evidence="2">Uncharacterized protein</fullName>
    </submittedName>
</protein>
<sequence>MGQRVVPALALLIYMLREERIVSNYTDQRLYLGAQMRQLPQPTIRSHRTSDSSPVRVIQPLIPGVEIKPVESYQGSSLESLDNRGPDAKTETSLCYFTNQATSPEPKAYGQVHVRSQMESKLRKHRHLHGRLHTWRLARDSGNIGSLAWPPSLTLPTLKRVISPSPKGTSPQPAPIPLHSWTLPPTEGRSRRVHPPMPKT</sequence>
<proteinExistence type="predicted"/>
<evidence type="ECO:0000256" key="1">
    <source>
        <dbReference type="SAM" id="MobiDB-lite"/>
    </source>
</evidence>
<accession>A0A8D8VAP1</accession>
<name>A0A8D8VAP1_9HEMI</name>
<organism evidence="2">
    <name type="scientific">Cacopsylla melanoneura</name>
    <dbReference type="NCBI Taxonomy" id="428564"/>
    <lineage>
        <taxon>Eukaryota</taxon>
        <taxon>Metazoa</taxon>
        <taxon>Ecdysozoa</taxon>
        <taxon>Arthropoda</taxon>
        <taxon>Hexapoda</taxon>
        <taxon>Insecta</taxon>
        <taxon>Pterygota</taxon>
        <taxon>Neoptera</taxon>
        <taxon>Paraneoptera</taxon>
        <taxon>Hemiptera</taxon>
        <taxon>Sternorrhyncha</taxon>
        <taxon>Psylloidea</taxon>
        <taxon>Psyllidae</taxon>
        <taxon>Psyllinae</taxon>
        <taxon>Cacopsylla</taxon>
    </lineage>
</organism>
<feature type="region of interest" description="Disordered" evidence="1">
    <location>
        <begin position="162"/>
        <end position="200"/>
    </location>
</feature>
<evidence type="ECO:0000313" key="2">
    <source>
        <dbReference type="EMBL" id="CAG6719999.1"/>
    </source>
</evidence>